<evidence type="ECO:0000313" key="2">
    <source>
        <dbReference type="EMBL" id="GGI89020.1"/>
    </source>
</evidence>
<evidence type="ECO:0000313" key="3">
    <source>
        <dbReference type="Proteomes" id="UP000633263"/>
    </source>
</evidence>
<accession>A0ABQ2CH12</accession>
<keyword evidence="1" id="KW-0732">Signal</keyword>
<sequence length="120" mass="12714">MKTTTLTALILLTATTTACTTQTTTHIYKPDGNKQCEPATSTLANSTNQLTTAGIEVRSSHCATQTGISIMTVCGAPTLGIHLHEINASDIQNAKDLGYEEANNLINEEQGTGYEITNCP</sequence>
<evidence type="ECO:0000256" key="1">
    <source>
        <dbReference type="SAM" id="SignalP"/>
    </source>
</evidence>
<proteinExistence type="predicted"/>
<dbReference type="RefSeq" id="WP_188634719.1">
    <property type="nucleotide sequence ID" value="NZ_BMNN01000001.1"/>
</dbReference>
<dbReference type="PROSITE" id="PS51257">
    <property type="entry name" value="PROKAR_LIPOPROTEIN"/>
    <property type="match status" value="1"/>
</dbReference>
<organism evidence="2 3">
    <name type="scientific">Halopseudomonas pertucinogena</name>
    <dbReference type="NCBI Taxonomy" id="86175"/>
    <lineage>
        <taxon>Bacteria</taxon>
        <taxon>Pseudomonadati</taxon>
        <taxon>Pseudomonadota</taxon>
        <taxon>Gammaproteobacteria</taxon>
        <taxon>Pseudomonadales</taxon>
        <taxon>Pseudomonadaceae</taxon>
        <taxon>Halopseudomonas</taxon>
    </lineage>
</organism>
<name>A0ABQ2CH12_9GAMM</name>
<dbReference type="Proteomes" id="UP000633263">
    <property type="component" value="Unassembled WGS sequence"/>
</dbReference>
<protein>
    <recommendedName>
        <fullName evidence="4">DUF4156 domain-containing protein</fullName>
    </recommendedName>
</protein>
<comment type="caution">
    <text evidence="2">The sequence shown here is derived from an EMBL/GenBank/DDBJ whole genome shotgun (WGS) entry which is preliminary data.</text>
</comment>
<keyword evidence="3" id="KW-1185">Reference proteome</keyword>
<reference evidence="3" key="1">
    <citation type="journal article" date="2019" name="Int. J. Syst. Evol. Microbiol.">
        <title>The Global Catalogue of Microorganisms (GCM) 10K type strain sequencing project: providing services to taxonomists for standard genome sequencing and annotation.</title>
        <authorList>
            <consortium name="The Broad Institute Genomics Platform"/>
            <consortium name="The Broad Institute Genome Sequencing Center for Infectious Disease"/>
            <person name="Wu L."/>
            <person name="Ma J."/>
        </authorList>
    </citation>
    <scope>NUCLEOTIDE SEQUENCE [LARGE SCALE GENOMIC DNA]</scope>
    <source>
        <strain evidence="3">JCM 11590</strain>
    </source>
</reference>
<feature type="signal peptide" evidence="1">
    <location>
        <begin position="1"/>
        <end position="18"/>
    </location>
</feature>
<evidence type="ECO:0008006" key="4">
    <source>
        <dbReference type="Google" id="ProtNLM"/>
    </source>
</evidence>
<dbReference type="EMBL" id="BMNN01000001">
    <property type="protein sequence ID" value="GGI89020.1"/>
    <property type="molecule type" value="Genomic_DNA"/>
</dbReference>
<feature type="chain" id="PRO_5045197018" description="DUF4156 domain-containing protein" evidence="1">
    <location>
        <begin position="19"/>
        <end position="120"/>
    </location>
</feature>
<gene>
    <name evidence="2" type="ORF">GCM10009083_01720</name>
</gene>